<dbReference type="Proteomes" id="UP001328107">
    <property type="component" value="Unassembled WGS sequence"/>
</dbReference>
<comment type="caution">
    <text evidence="1">The sequence shown here is derived from an EMBL/GenBank/DDBJ whole genome shotgun (WGS) entry which is preliminary data.</text>
</comment>
<evidence type="ECO:0000313" key="1">
    <source>
        <dbReference type="EMBL" id="GMR50021.1"/>
    </source>
</evidence>
<gene>
    <name evidence="1" type="ORF">PMAYCL1PPCAC_20216</name>
</gene>
<sequence>LSHYRLFSVHSFVLSALAMKNHCEQPLNSPLHMISQLEQLPVDLIWRIFDLTPESMLTLRLTSRILKHRTEQYDMRRPIIDVVTKLTIIGPSERSAPVNPSSRICVLIQLPICKSREFWRRLVCESAMNLIKDREVKVRRDAKIYRLYFYVKVDLDRMEYVGSCLGKKIARIALTKCSNGEAQGDVAKLLNGIEIGHLKISDMIFSDDLVSQFMQHVNVDRLSMIVKKVDSTSPEHILLSISTLVRCLHIKQQCVDGIESTERYFMGVTDFDWVPTILEMLSGKVDKLLIDNFFYPEFLSKSGAETLREKIPGLGRNIWFESSCDHYEEGLSYNVNGSTVKVDSSYEFDPMLIIKPAKEVKTDADP</sequence>
<dbReference type="AlphaFoldDB" id="A0AAN5CSV1"/>
<evidence type="ECO:0008006" key="3">
    <source>
        <dbReference type="Google" id="ProtNLM"/>
    </source>
</evidence>
<proteinExistence type="predicted"/>
<reference evidence="2" key="1">
    <citation type="submission" date="2022-10" db="EMBL/GenBank/DDBJ databases">
        <title>Genome assembly of Pristionchus species.</title>
        <authorList>
            <person name="Yoshida K."/>
            <person name="Sommer R.J."/>
        </authorList>
    </citation>
    <scope>NUCLEOTIDE SEQUENCE [LARGE SCALE GENOMIC DNA]</scope>
    <source>
        <strain evidence="2">RS5460</strain>
    </source>
</reference>
<protein>
    <recommendedName>
        <fullName evidence="3">F-box domain-containing protein</fullName>
    </recommendedName>
</protein>
<keyword evidence="2" id="KW-1185">Reference proteome</keyword>
<feature type="non-terminal residue" evidence="1">
    <location>
        <position position="1"/>
    </location>
</feature>
<organism evidence="1 2">
    <name type="scientific">Pristionchus mayeri</name>
    <dbReference type="NCBI Taxonomy" id="1317129"/>
    <lineage>
        <taxon>Eukaryota</taxon>
        <taxon>Metazoa</taxon>
        <taxon>Ecdysozoa</taxon>
        <taxon>Nematoda</taxon>
        <taxon>Chromadorea</taxon>
        <taxon>Rhabditida</taxon>
        <taxon>Rhabditina</taxon>
        <taxon>Diplogasteromorpha</taxon>
        <taxon>Diplogasteroidea</taxon>
        <taxon>Neodiplogasteridae</taxon>
        <taxon>Pristionchus</taxon>
    </lineage>
</organism>
<evidence type="ECO:0000313" key="2">
    <source>
        <dbReference type="Proteomes" id="UP001328107"/>
    </source>
</evidence>
<accession>A0AAN5CSV1</accession>
<dbReference type="EMBL" id="BTRK01000004">
    <property type="protein sequence ID" value="GMR50021.1"/>
    <property type="molecule type" value="Genomic_DNA"/>
</dbReference>
<name>A0AAN5CSV1_9BILA</name>